<accession>A0ABW5ZW27</accession>
<gene>
    <name evidence="1" type="ORF">ACFS29_09720</name>
</gene>
<dbReference type="Proteomes" id="UP001597548">
    <property type="component" value="Unassembled WGS sequence"/>
</dbReference>
<keyword evidence="2" id="KW-1185">Reference proteome</keyword>
<evidence type="ECO:0000313" key="1">
    <source>
        <dbReference type="EMBL" id="MFD2915917.1"/>
    </source>
</evidence>
<proteinExistence type="predicted"/>
<evidence type="ECO:0008006" key="3">
    <source>
        <dbReference type="Google" id="ProtNLM"/>
    </source>
</evidence>
<protein>
    <recommendedName>
        <fullName evidence="3">SpoIIAA-like</fullName>
    </recommendedName>
</protein>
<dbReference type="RefSeq" id="WP_194509201.1">
    <property type="nucleotide sequence ID" value="NZ_JADILU010000007.1"/>
</dbReference>
<reference evidence="2" key="1">
    <citation type="journal article" date="2019" name="Int. J. Syst. Evol. Microbiol.">
        <title>The Global Catalogue of Microorganisms (GCM) 10K type strain sequencing project: providing services to taxonomists for standard genome sequencing and annotation.</title>
        <authorList>
            <consortium name="The Broad Institute Genomics Platform"/>
            <consortium name="The Broad Institute Genome Sequencing Center for Infectious Disease"/>
            <person name="Wu L."/>
            <person name="Ma J."/>
        </authorList>
    </citation>
    <scope>NUCLEOTIDE SEQUENCE [LARGE SCALE GENOMIC DNA]</scope>
    <source>
        <strain evidence="2">KCTC 32514</strain>
    </source>
</reference>
<name>A0ABW5ZW27_9FLAO</name>
<sequence>MKVFILPFGKINIIHNNIAEVIINEGVVMDIDMVNQYHEFLLSNLESPFSLLINKENSYSYKFDAQLQIANLSQVKSMAVLIYNLNAEMATQILIDINKGNNWDIKLFKDRQVALNWLHLSVNNRNAV</sequence>
<comment type="caution">
    <text evidence="1">The sequence shown here is derived from an EMBL/GenBank/DDBJ whole genome shotgun (WGS) entry which is preliminary data.</text>
</comment>
<evidence type="ECO:0000313" key="2">
    <source>
        <dbReference type="Proteomes" id="UP001597548"/>
    </source>
</evidence>
<organism evidence="1 2">
    <name type="scientific">Psychroserpens luteus</name>
    <dbReference type="NCBI Taxonomy" id="1434066"/>
    <lineage>
        <taxon>Bacteria</taxon>
        <taxon>Pseudomonadati</taxon>
        <taxon>Bacteroidota</taxon>
        <taxon>Flavobacteriia</taxon>
        <taxon>Flavobacteriales</taxon>
        <taxon>Flavobacteriaceae</taxon>
        <taxon>Psychroserpens</taxon>
    </lineage>
</organism>
<dbReference type="EMBL" id="JBHUOS010000008">
    <property type="protein sequence ID" value="MFD2915917.1"/>
    <property type="molecule type" value="Genomic_DNA"/>
</dbReference>